<organism evidence="2">
    <name type="scientific">Ananas comosus var. bracteatus</name>
    <name type="common">red pineapple</name>
    <dbReference type="NCBI Taxonomy" id="296719"/>
    <lineage>
        <taxon>Eukaryota</taxon>
        <taxon>Viridiplantae</taxon>
        <taxon>Streptophyta</taxon>
        <taxon>Embryophyta</taxon>
        <taxon>Tracheophyta</taxon>
        <taxon>Spermatophyta</taxon>
        <taxon>Magnoliopsida</taxon>
        <taxon>Liliopsida</taxon>
        <taxon>Poales</taxon>
        <taxon>Bromeliaceae</taxon>
        <taxon>Bromelioideae</taxon>
        <taxon>Ananas</taxon>
    </lineage>
</organism>
<feature type="region of interest" description="Disordered" evidence="1">
    <location>
        <begin position="120"/>
        <end position="147"/>
    </location>
</feature>
<evidence type="ECO:0000256" key="1">
    <source>
        <dbReference type="SAM" id="MobiDB-lite"/>
    </source>
</evidence>
<evidence type="ECO:0000313" key="2">
    <source>
        <dbReference type="EMBL" id="CAD1839728.1"/>
    </source>
</evidence>
<protein>
    <submittedName>
        <fullName evidence="2">Uncharacterized protein</fullName>
    </submittedName>
</protein>
<accession>A0A6V7Q9S4</accession>
<name>A0A6V7Q9S4_ANACO</name>
<gene>
    <name evidence="2" type="ORF">CB5_LOCUS22939</name>
</gene>
<proteinExistence type="predicted"/>
<dbReference type="AlphaFoldDB" id="A0A6V7Q9S4"/>
<reference evidence="2" key="1">
    <citation type="submission" date="2020-07" db="EMBL/GenBank/DDBJ databases">
        <authorList>
            <person name="Lin J."/>
        </authorList>
    </citation>
    <scope>NUCLEOTIDE SEQUENCE</scope>
</reference>
<dbReference type="EMBL" id="LR862134">
    <property type="protein sequence ID" value="CAD1839728.1"/>
    <property type="molecule type" value="Genomic_DNA"/>
</dbReference>
<feature type="region of interest" description="Disordered" evidence="1">
    <location>
        <begin position="43"/>
        <end position="64"/>
    </location>
</feature>
<sequence length="260" mass="27577">MHPSVGGGVLRWPRWLGLGPHKLWTAAEWKSGNRRLLRRSGMHAGGRRRCLEGGTADGERRQHAKTEITQARFYGPTEQSVNSFAKPRHLLIGLDMPEPCSPFRAVPSTVLASDGRLPVARRRRSSPPTTLGFKASGGTAAAGGGRGDVDLSPEAEGIVMHPSVGGGVVRWPRWLGLGPHKLWRPQSGRAAADGFGDVRGCTPEVAGGVWRAALPRGAAATRGNRDHPGSVWVTAVGRSLLGRRRQRTGTAGAGGIGIRG</sequence>